<evidence type="ECO:0000313" key="4">
    <source>
        <dbReference type="EMBL" id="NMG17209.1"/>
    </source>
</evidence>
<feature type="transmembrane region" description="Helical" evidence="2">
    <location>
        <begin position="51"/>
        <end position="76"/>
    </location>
</feature>
<reference evidence="4 5" key="1">
    <citation type="submission" date="2019-12" db="EMBL/GenBank/DDBJ databases">
        <title>Comparative genomics gives insights into the taxonomy of the Azoarcus-Aromatoleum group and reveals separate origins of nif in the plant-associated Azoarcus and non-plant-associated Aromatoleum sub-groups.</title>
        <authorList>
            <person name="Lafos M."/>
            <person name="Maluk M."/>
            <person name="Batista M."/>
            <person name="Junghare M."/>
            <person name="Carmona M."/>
            <person name="Faoro H."/>
            <person name="Cruz L.M."/>
            <person name="Battistoni F."/>
            <person name="De Souza E."/>
            <person name="Pedrosa F."/>
            <person name="Chen W.-M."/>
            <person name="Poole P.S."/>
            <person name="Dixon R.A."/>
            <person name="James E.K."/>
        </authorList>
    </citation>
    <scope>NUCLEOTIDE SEQUENCE [LARGE SCALE GENOMIC DNA]</scope>
    <source>
        <strain evidence="4 5">PbN1</strain>
    </source>
</reference>
<dbReference type="Pfam" id="PF09835">
    <property type="entry name" value="DUF2062"/>
    <property type="match status" value="1"/>
</dbReference>
<gene>
    <name evidence="4" type="ORF">GPA24_17040</name>
</gene>
<feature type="domain" description="DUF2062" evidence="3">
    <location>
        <begin position="33"/>
        <end position="82"/>
    </location>
</feature>
<dbReference type="InterPro" id="IPR018639">
    <property type="entry name" value="DUF2062"/>
</dbReference>
<proteinExistence type="predicted"/>
<keyword evidence="5" id="KW-1185">Reference proteome</keyword>
<dbReference type="Proteomes" id="UP000633943">
    <property type="component" value="Unassembled WGS sequence"/>
</dbReference>
<evidence type="ECO:0000256" key="1">
    <source>
        <dbReference type="SAM" id="MobiDB-lite"/>
    </source>
</evidence>
<keyword evidence="2" id="KW-0812">Transmembrane</keyword>
<feature type="compositionally biased region" description="Basic and acidic residues" evidence="1">
    <location>
        <begin position="1"/>
        <end position="19"/>
    </location>
</feature>
<accession>A0ABX1NYU7</accession>
<name>A0ABX1NYU7_9RHOO</name>
<sequence>MDDGRGDDLRHDRRHDRPGPDPIQQSTPGRQLNGYSNPGAWRRVIDLGKPLLVGLTVMATMAALTTYFGISVIWRWRVMSRRRSRKGGRREADA</sequence>
<evidence type="ECO:0000259" key="3">
    <source>
        <dbReference type="Pfam" id="PF09835"/>
    </source>
</evidence>
<evidence type="ECO:0000313" key="5">
    <source>
        <dbReference type="Proteomes" id="UP000633943"/>
    </source>
</evidence>
<feature type="compositionally biased region" description="Polar residues" evidence="1">
    <location>
        <begin position="23"/>
        <end position="36"/>
    </location>
</feature>
<dbReference type="EMBL" id="WTVP01000064">
    <property type="protein sequence ID" value="NMG17209.1"/>
    <property type="molecule type" value="Genomic_DNA"/>
</dbReference>
<comment type="caution">
    <text evidence="4">The sequence shown here is derived from an EMBL/GenBank/DDBJ whole genome shotgun (WGS) entry which is preliminary data.</text>
</comment>
<keyword evidence="2" id="KW-1133">Transmembrane helix</keyword>
<evidence type="ECO:0000256" key="2">
    <source>
        <dbReference type="SAM" id="Phobius"/>
    </source>
</evidence>
<organism evidence="4 5">
    <name type="scientific">Aromatoleum bremense</name>
    <dbReference type="NCBI Taxonomy" id="76115"/>
    <lineage>
        <taxon>Bacteria</taxon>
        <taxon>Pseudomonadati</taxon>
        <taxon>Pseudomonadota</taxon>
        <taxon>Betaproteobacteria</taxon>
        <taxon>Rhodocyclales</taxon>
        <taxon>Rhodocyclaceae</taxon>
        <taxon>Aromatoleum</taxon>
    </lineage>
</organism>
<keyword evidence="2" id="KW-0472">Membrane</keyword>
<protein>
    <submittedName>
        <fullName evidence="4">DUF2062 domain-containing protein</fullName>
    </submittedName>
</protein>
<feature type="region of interest" description="Disordered" evidence="1">
    <location>
        <begin position="1"/>
        <end position="37"/>
    </location>
</feature>